<accession>A0ACC7LK70</accession>
<dbReference type="Proteomes" id="UP001595191">
    <property type="component" value="Unassembled WGS sequence"/>
</dbReference>
<organism evidence="1 2">
    <name type="scientific">Meishania litoralis</name>
    <dbReference type="NCBI Taxonomy" id="3434685"/>
    <lineage>
        <taxon>Bacteria</taxon>
        <taxon>Pseudomonadati</taxon>
        <taxon>Bacteroidota</taxon>
        <taxon>Flavobacteriia</taxon>
        <taxon>Flavobacteriales</taxon>
        <taxon>Flavobacteriaceae</taxon>
        <taxon>Meishania</taxon>
    </lineage>
</organism>
<comment type="caution">
    <text evidence="1">The sequence shown here is derived from an EMBL/GenBank/DDBJ whole genome shotgun (WGS) entry which is preliminary data.</text>
</comment>
<proteinExistence type="predicted"/>
<dbReference type="EMBL" id="JBHFPV010000001">
    <property type="protein sequence ID" value="MFH6603449.1"/>
    <property type="molecule type" value="Genomic_DNA"/>
</dbReference>
<evidence type="ECO:0000313" key="1">
    <source>
        <dbReference type="EMBL" id="MFH6603449.1"/>
    </source>
</evidence>
<keyword evidence="2" id="KW-1185">Reference proteome</keyword>
<protein>
    <submittedName>
        <fullName evidence="1">GDSL-type esterase/lipase family protein</fullName>
    </submittedName>
</protein>
<reference evidence="1" key="1">
    <citation type="submission" date="2024-09" db="EMBL/GenBank/DDBJ databases">
        <authorList>
            <person name="Liu J."/>
        </authorList>
    </citation>
    <scope>NUCLEOTIDE SEQUENCE</scope>
    <source>
        <strain evidence="1">NBU2967</strain>
    </source>
</reference>
<name>A0ACC7LK70_9FLAO</name>
<sequence length="250" mass="28617">MNRRRFIARSAMATLGIMASGCIREQKVKLQKNQVIGCFGDSITAMGNGYVQMLQTEYDSLYPDLKLRFLNYGKSSETVTGLTEEIHPGPRPYLFERLDAELDKEPIDFATFCYGINCGIYGKPSQELFDSFKIGVYTFLEKIKQRQIKAILLTPPPLALDIVQKASPENDSQPYGYLNPYPEYDKEVLQEFKRIVMNIDHPSCMAKIDIRTPLYEKRANCYDEDPIHPNTEGHRLIAKTVRESISVQRT</sequence>
<gene>
    <name evidence="1" type="ORF">ACEZ3G_08170</name>
</gene>
<evidence type="ECO:0000313" key="2">
    <source>
        <dbReference type="Proteomes" id="UP001595191"/>
    </source>
</evidence>